<organism evidence="2 3">
    <name type="scientific">Stutzerimonas nitrititolerans</name>
    <dbReference type="NCBI Taxonomy" id="2482751"/>
    <lineage>
        <taxon>Bacteria</taxon>
        <taxon>Pseudomonadati</taxon>
        <taxon>Pseudomonadota</taxon>
        <taxon>Gammaproteobacteria</taxon>
        <taxon>Pseudomonadales</taxon>
        <taxon>Pseudomonadaceae</taxon>
        <taxon>Stutzerimonas</taxon>
    </lineage>
</organism>
<dbReference type="NCBIfam" id="NF040700">
    <property type="entry name" value="VPA1262_N_dom"/>
    <property type="match status" value="1"/>
</dbReference>
<dbReference type="GeneID" id="84608319"/>
<evidence type="ECO:0000313" key="3">
    <source>
        <dbReference type="Proteomes" id="UP000269134"/>
    </source>
</evidence>
<feature type="region of interest" description="Disordered" evidence="1">
    <location>
        <begin position="353"/>
        <end position="379"/>
    </location>
</feature>
<name>A0ABX9V9C9_9GAMM</name>
<proteinExistence type="predicted"/>
<accession>A0ABX9V9C9</accession>
<dbReference type="NCBIfam" id="NF040699">
    <property type="entry name" value="VPA1262_fam"/>
    <property type="match status" value="1"/>
</dbReference>
<keyword evidence="3" id="KW-1185">Reference proteome</keyword>
<dbReference type="Proteomes" id="UP000269134">
    <property type="component" value="Unassembled WGS sequence"/>
</dbReference>
<dbReference type="EMBL" id="RFFL01000003">
    <property type="protein sequence ID" value="RMI02189.1"/>
    <property type="molecule type" value="Genomic_DNA"/>
</dbReference>
<sequence>MDNVLGKLASDFRLHNLFGDDHHLTVTQVWVLEIEQAGSAELRFLYGRSLPGTYQSNSWTGTNSSKTSLNDDCSVRTHALTLYTTSRQLKIFLDQFLFGGATLQEASQQAQLDLNNKLAAKVGTITFGVNPIARPVMHLPTRDFYQFRTSRLSPTSYASVDSAAISSAGKPWLFSMTEGLDRIIAEAACRTLNADTGLDFAELDAWRIGDFEFICAPSLTSAERSKYDITLRGPDASIELFEPLTPEASDLLVVVNAYSDDSVQATYTARLDKHSEYPLKHGFKLEALENQTCTSFTLEIYALGNVGDASYLVLQTGNYFVRSMNLNMQVIEPISSNRKLSWLEKHVPAKEKPQVEAAGRISRATRPSRSQLGGHDSDPWVTLNRATENTIKQLYPKKSKGRFFPKLTDSGGRSRLQLTQWLREIFESNHDAQIAWIDPFMEDVGIELLHRMGTSTGDYLIITTEKTSNAPNQPNRIHRLLAQCDEWGNSYFGNVHLKVLAVPESKIHDRMILIRSASGRPLAGYHLSNSIQRANDNFPLLATPIPLDVMHHVFEYTDQIIQNTLHADDGRTPTAKIIFDSTTFVKAEEDDEEPNGLNHRSSFTEAPRAGDVLAWWLNDPELVGLSGVQLRNQLEAKGKIKDGELDPEIFDSVPSTFWTDGLPAEDFHSTWDAFGYVLAWTHAGQLYTEKTKSLPQELQTALLEHLRPCRPGALQPRKRKTLLDLEHYRSQDLRSLLLSTDTPYRAFSNSPTDTSWGDYYALKLLWSHAPQALVSFLSAICANPIEDLRTHTLVIEAFKHICLYLGLDKKTAQLEALMYSETSIVTWVGLHAFKDAINNGTLGVEALSNIDKIAPASFHRTILCWLINEANYVKSDIKPHLISKLTRSLQGPLSDQELQDILQPVRGRLGRLHHFTPWILESLLLPMLERKTIDTTQVSREWLNELTTQWRAALNKDSLYFKLEADGAFTDELATLTSYLAPKNLETVIAELWKVFNALARTIRQPLSAQISWSSHIRAHEVNLWLYALARRIYALIDDETNQSLSELLRESELIIDRLPLSYRENLTNRELLTYMKGDPDQIKSHSLRHTIQAAITNGR</sequence>
<dbReference type="RefSeq" id="WP_122075810.1">
    <property type="nucleotide sequence ID" value="NZ_RFFL01000003.1"/>
</dbReference>
<gene>
    <name evidence="2" type="ORF">EA795_04630</name>
</gene>
<reference evidence="2 3" key="1">
    <citation type="submission" date="2018-10" db="EMBL/GenBank/DDBJ databases">
        <title>Pseudomonas sp. GL14 genome.</title>
        <authorList>
            <person name="Peng J."/>
            <person name="Liu Z.-P."/>
        </authorList>
    </citation>
    <scope>NUCLEOTIDE SEQUENCE [LARGE SCALE GENOMIC DNA]</scope>
    <source>
        <strain evidence="2 3">GL14</strain>
    </source>
</reference>
<protein>
    <submittedName>
        <fullName evidence="2">Uncharacterized protein</fullName>
    </submittedName>
</protein>
<evidence type="ECO:0000313" key="2">
    <source>
        <dbReference type="EMBL" id="RMI02189.1"/>
    </source>
</evidence>
<evidence type="ECO:0000256" key="1">
    <source>
        <dbReference type="SAM" id="MobiDB-lite"/>
    </source>
</evidence>
<comment type="caution">
    <text evidence="2">The sequence shown here is derived from an EMBL/GenBank/DDBJ whole genome shotgun (WGS) entry which is preliminary data.</text>
</comment>